<gene>
    <name evidence="2" type="ORF">F511_01855</name>
</gene>
<feature type="compositionally biased region" description="Basic and acidic residues" evidence="1">
    <location>
        <begin position="1"/>
        <end position="16"/>
    </location>
</feature>
<feature type="compositionally biased region" description="Basic and acidic residues" evidence="1">
    <location>
        <begin position="75"/>
        <end position="101"/>
    </location>
</feature>
<name>A0A2Z7CW88_9LAMI</name>
<evidence type="ECO:0000313" key="2">
    <source>
        <dbReference type="EMBL" id="KZV51063.1"/>
    </source>
</evidence>
<sequence length="288" mass="31331">MVEVDDEKHQDDRESDAGELISPASQGQHSHQDLLKDGEEVVVEKQESSSTFPMESLKIDGNEEPNLMIEDESGGEVKREFEIPSELDKEDGRIGYDEPSKKPKAGSSYDSSSGSGGSSSSYDESNGITNTKNVDGSPVHNSVKAAAVPERPFKALHSDTIEDAADSSCPIEKSADRCAVESLLDEKEDEEINPFEHYKVQPVAFMDTAASEKVEEETILPIENVSTISDPKTFETLESGHRMTQGYNPAGAKDSAVSELLLAPASHTEKTSWKSCCGLLEVFARSDR</sequence>
<dbReference type="PANTHER" id="PTHR37187">
    <property type="entry name" value="EXPRESSED PROTEIN"/>
    <property type="match status" value="1"/>
</dbReference>
<feature type="compositionally biased region" description="Polar residues" evidence="1">
    <location>
        <begin position="124"/>
        <end position="134"/>
    </location>
</feature>
<evidence type="ECO:0000313" key="3">
    <source>
        <dbReference type="Proteomes" id="UP000250235"/>
    </source>
</evidence>
<dbReference type="PANTHER" id="PTHR37187:SF7">
    <property type="entry name" value="EXPRESSED PROTEIN"/>
    <property type="match status" value="1"/>
</dbReference>
<feature type="compositionally biased region" description="Low complexity" evidence="1">
    <location>
        <begin position="106"/>
        <end position="123"/>
    </location>
</feature>
<evidence type="ECO:0000256" key="1">
    <source>
        <dbReference type="SAM" id="MobiDB-lite"/>
    </source>
</evidence>
<feature type="compositionally biased region" description="Basic and acidic residues" evidence="1">
    <location>
        <begin position="30"/>
        <end position="47"/>
    </location>
</feature>
<dbReference type="EMBL" id="KQ992022">
    <property type="protein sequence ID" value="KZV51063.1"/>
    <property type="molecule type" value="Genomic_DNA"/>
</dbReference>
<keyword evidence="3" id="KW-1185">Reference proteome</keyword>
<dbReference type="AlphaFoldDB" id="A0A2Z7CW88"/>
<feature type="region of interest" description="Disordered" evidence="1">
    <location>
        <begin position="1"/>
        <end position="146"/>
    </location>
</feature>
<dbReference type="OrthoDB" id="914290at2759"/>
<organism evidence="2 3">
    <name type="scientific">Dorcoceras hygrometricum</name>
    <dbReference type="NCBI Taxonomy" id="472368"/>
    <lineage>
        <taxon>Eukaryota</taxon>
        <taxon>Viridiplantae</taxon>
        <taxon>Streptophyta</taxon>
        <taxon>Embryophyta</taxon>
        <taxon>Tracheophyta</taxon>
        <taxon>Spermatophyta</taxon>
        <taxon>Magnoliopsida</taxon>
        <taxon>eudicotyledons</taxon>
        <taxon>Gunneridae</taxon>
        <taxon>Pentapetalae</taxon>
        <taxon>asterids</taxon>
        <taxon>lamiids</taxon>
        <taxon>Lamiales</taxon>
        <taxon>Gesneriaceae</taxon>
        <taxon>Didymocarpoideae</taxon>
        <taxon>Trichosporeae</taxon>
        <taxon>Loxocarpinae</taxon>
        <taxon>Dorcoceras</taxon>
    </lineage>
</organism>
<proteinExistence type="predicted"/>
<dbReference type="Proteomes" id="UP000250235">
    <property type="component" value="Unassembled WGS sequence"/>
</dbReference>
<protein>
    <submittedName>
        <fullName evidence="2">Uncharacterized protein</fullName>
    </submittedName>
</protein>
<reference evidence="2 3" key="1">
    <citation type="journal article" date="2015" name="Proc. Natl. Acad. Sci. U.S.A.">
        <title>The resurrection genome of Boea hygrometrica: A blueprint for survival of dehydration.</title>
        <authorList>
            <person name="Xiao L."/>
            <person name="Yang G."/>
            <person name="Zhang L."/>
            <person name="Yang X."/>
            <person name="Zhao S."/>
            <person name="Ji Z."/>
            <person name="Zhou Q."/>
            <person name="Hu M."/>
            <person name="Wang Y."/>
            <person name="Chen M."/>
            <person name="Xu Y."/>
            <person name="Jin H."/>
            <person name="Xiao X."/>
            <person name="Hu G."/>
            <person name="Bao F."/>
            <person name="Hu Y."/>
            <person name="Wan P."/>
            <person name="Li L."/>
            <person name="Deng X."/>
            <person name="Kuang T."/>
            <person name="Xiang C."/>
            <person name="Zhu J.K."/>
            <person name="Oliver M.J."/>
            <person name="He Y."/>
        </authorList>
    </citation>
    <scope>NUCLEOTIDE SEQUENCE [LARGE SCALE GENOMIC DNA]</scope>
    <source>
        <strain evidence="3">cv. XS01</strain>
    </source>
</reference>
<accession>A0A2Z7CW88</accession>